<proteinExistence type="predicted"/>
<accession>A0ABV8RAM3</accession>
<keyword evidence="2" id="KW-1185">Reference proteome</keyword>
<gene>
    <name evidence="1" type="ORF">ACFOWD_10300</name>
</gene>
<dbReference type="Proteomes" id="UP001595826">
    <property type="component" value="Unassembled WGS sequence"/>
</dbReference>
<evidence type="ECO:0000313" key="2">
    <source>
        <dbReference type="Proteomes" id="UP001595826"/>
    </source>
</evidence>
<evidence type="ECO:0008006" key="3">
    <source>
        <dbReference type="Google" id="ProtNLM"/>
    </source>
</evidence>
<evidence type="ECO:0000313" key="1">
    <source>
        <dbReference type="EMBL" id="MFC4269298.1"/>
    </source>
</evidence>
<comment type="caution">
    <text evidence="1">The sequence shown here is derived from an EMBL/GenBank/DDBJ whole genome shotgun (WGS) entry which is preliminary data.</text>
</comment>
<reference evidence="2" key="1">
    <citation type="journal article" date="2019" name="Int. J. Syst. Evol. Microbiol.">
        <title>The Global Catalogue of Microorganisms (GCM) 10K type strain sequencing project: providing services to taxonomists for standard genome sequencing and annotation.</title>
        <authorList>
            <consortium name="The Broad Institute Genomics Platform"/>
            <consortium name="The Broad Institute Genome Sequencing Center for Infectious Disease"/>
            <person name="Wu L."/>
            <person name="Ma J."/>
        </authorList>
    </citation>
    <scope>NUCLEOTIDE SEQUENCE [LARGE SCALE GENOMIC DNA]</scope>
    <source>
        <strain evidence="2">CECT 8655</strain>
    </source>
</reference>
<protein>
    <recommendedName>
        <fullName evidence="3">DUF4325 domain-containing protein</fullName>
    </recommendedName>
</protein>
<name>A0ABV8RAM3_9FLAO</name>
<dbReference type="RefSeq" id="WP_377410319.1">
    <property type="nucleotide sequence ID" value="NZ_JBHSCY010000002.1"/>
</dbReference>
<organism evidence="1 2">
    <name type="scientific">Polaribacter marinivivus</name>
    <dbReference type="NCBI Taxonomy" id="1524260"/>
    <lineage>
        <taxon>Bacteria</taxon>
        <taxon>Pseudomonadati</taxon>
        <taxon>Bacteroidota</taxon>
        <taxon>Flavobacteriia</taxon>
        <taxon>Flavobacteriales</taxon>
        <taxon>Flavobacteriaceae</taxon>
    </lineage>
</organism>
<sequence>MNGISKIIIDLSKTTMFSGIESLDFKSKSKDHIGELLVTFNNQKINVDVFNNDDYESVAKRIINKAKF</sequence>
<dbReference type="EMBL" id="JBHSCY010000002">
    <property type="protein sequence ID" value="MFC4269298.1"/>
    <property type="molecule type" value="Genomic_DNA"/>
</dbReference>